<proteinExistence type="predicted"/>
<feature type="compositionally biased region" description="Low complexity" evidence="1">
    <location>
        <begin position="151"/>
        <end position="164"/>
    </location>
</feature>
<evidence type="ECO:0000256" key="1">
    <source>
        <dbReference type="SAM" id="MobiDB-lite"/>
    </source>
</evidence>
<dbReference type="RefSeq" id="XP_003841011.1">
    <property type="nucleotide sequence ID" value="XM_003840963.1"/>
</dbReference>
<accession>E5A297</accession>
<dbReference type="eggNOG" id="ENOG502SX98">
    <property type="taxonomic scope" value="Eukaryota"/>
</dbReference>
<dbReference type="OrthoDB" id="5367448at2759"/>
<name>E5A297_LEPMJ</name>
<dbReference type="OMA" id="RAVHQDY"/>
<organism evidence="3">
    <name type="scientific">Leptosphaeria maculans (strain JN3 / isolate v23.1.3 / race Av1-4-5-6-7-8)</name>
    <name type="common">Blackleg fungus</name>
    <name type="synonym">Phoma lingam</name>
    <dbReference type="NCBI Taxonomy" id="985895"/>
    <lineage>
        <taxon>Eukaryota</taxon>
        <taxon>Fungi</taxon>
        <taxon>Dikarya</taxon>
        <taxon>Ascomycota</taxon>
        <taxon>Pezizomycotina</taxon>
        <taxon>Dothideomycetes</taxon>
        <taxon>Pleosporomycetidae</taxon>
        <taxon>Pleosporales</taxon>
        <taxon>Pleosporineae</taxon>
        <taxon>Leptosphaeriaceae</taxon>
        <taxon>Plenodomus</taxon>
        <taxon>Plenodomus lingam/Leptosphaeria maculans species complex</taxon>
    </lineage>
</organism>
<dbReference type="AlphaFoldDB" id="E5A297"/>
<protein>
    <submittedName>
        <fullName evidence="2">Uncharacterized protein</fullName>
    </submittedName>
</protein>
<sequence length="268" mass="30251">MAMKRALAARSVHMRIVPRPANLSESREILRVLRRFGEVSMFKYMKYEYQNPIHNAALAIFRDASSAQAALDASPIRFALEQIVPTDSDNAQFPSSQEAAEDDTTSSSTQPLSNPPSDNLDDILRPSQLLPHDLPSSIPSPPPPTPPPMPFDTSPTPTTSTTTSYTKPFLLTLDRSRVIHADFIERQPWYKYFHPMRSLAQHDLAPQVPHPGLSDVSKRPPNAWRTPNRVLRTMSEYVEHNMPSLKKIAEGTDGDYEERVLQRQQRGK</sequence>
<dbReference type="Proteomes" id="UP000002668">
    <property type="component" value="Genome"/>
</dbReference>
<keyword evidence="3" id="KW-1185">Reference proteome</keyword>
<evidence type="ECO:0000313" key="3">
    <source>
        <dbReference type="Proteomes" id="UP000002668"/>
    </source>
</evidence>
<feature type="region of interest" description="Disordered" evidence="1">
    <location>
        <begin position="88"/>
        <end position="164"/>
    </location>
</feature>
<reference evidence="3" key="1">
    <citation type="journal article" date="2011" name="Nat. Commun.">
        <title>Effector diversification within compartments of the Leptosphaeria maculans genome affected by Repeat-Induced Point mutations.</title>
        <authorList>
            <person name="Rouxel T."/>
            <person name="Grandaubert J."/>
            <person name="Hane J.K."/>
            <person name="Hoede C."/>
            <person name="van de Wouw A.P."/>
            <person name="Couloux A."/>
            <person name="Dominguez V."/>
            <person name="Anthouard V."/>
            <person name="Bally P."/>
            <person name="Bourras S."/>
            <person name="Cozijnsen A.J."/>
            <person name="Ciuffetti L.M."/>
            <person name="Degrave A."/>
            <person name="Dilmaghani A."/>
            <person name="Duret L."/>
            <person name="Fudal I."/>
            <person name="Goodwin S.B."/>
            <person name="Gout L."/>
            <person name="Glaser N."/>
            <person name="Linglin J."/>
            <person name="Kema G.H.J."/>
            <person name="Lapalu N."/>
            <person name="Lawrence C.B."/>
            <person name="May K."/>
            <person name="Meyer M."/>
            <person name="Ollivier B."/>
            <person name="Poulain J."/>
            <person name="Schoch C.L."/>
            <person name="Simon A."/>
            <person name="Spatafora J.W."/>
            <person name="Stachowiak A."/>
            <person name="Turgeon B.G."/>
            <person name="Tyler B.M."/>
            <person name="Vincent D."/>
            <person name="Weissenbach J."/>
            <person name="Amselem J."/>
            <person name="Quesneville H."/>
            <person name="Oliver R.P."/>
            <person name="Wincker P."/>
            <person name="Balesdent M.-H."/>
            <person name="Howlett B.J."/>
        </authorList>
    </citation>
    <scope>NUCLEOTIDE SEQUENCE [LARGE SCALE GENOMIC DNA]</scope>
    <source>
        <strain evidence="3">JN3 / isolate v23.1.3 / race Av1-4-5-6-7-8</strain>
    </source>
</reference>
<feature type="region of interest" description="Disordered" evidence="1">
    <location>
        <begin position="249"/>
        <end position="268"/>
    </location>
</feature>
<feature type="compositionally biased region" description="Pro residues" evidence="1">
    <location>
        <begin position="138"/>
        <end position="150"/>
    </location>
</feature>
<feature type="compositionally biased region" description="Polar residues" evidence="1">
    <location>
        <begin position="88"/>
        <end position="98"/>
    </location>
</feature>
<gene>
    <name evidence="2" type="ORF">LEMA_P089410.1</name>
</gene>
<dbReference type="VEuPathDB" id="FungiDB:LEMA_P089410.1"/>
<dbReference type="InParanoid" id="E5A297"/>
<evidence type="ECO:0000313" key="2">
    <source>
        <dbReference type="EMBL" id="CBX97532.1"/>
    </source>
</evidence>
<dbReference type="HOGENOM" id="CLU_093941_0_0_1"/>
<dbReference type="EMBL" id="FP929132">
    <property type="protein sequence ID" value="CBX97532.1"/>
    <property type="molecule type" value="Genomic_DNA"/>
</dbReference>
<feature type="compositionally biased region" description="Polar residues" evidence="1">
    <location>
        <begin position="105"/>
        <end position="117"/>
    </location>
</feature>
<dbReference type="GeneID" id="13281469"/>